<name>A0A9P8G9M0_AURME</name>
<dbReference type="Proteomes" id="UP000767238">
    <property type="component" value="Unassembled WGS sequence"/>
</dbReference>
<sequence>MYDFSSKSDTNSLIQERDSYKQRADDLAKKAEELEEDLAVVRDNYSALQTELDIVESDKATSVESAVKDAENKRQQAESEVMGLTTQLENSQNLWARALIELLASNSGSEISVDAISLILKQSDPRFASLDDFKVCPAPRYTLADSFLPLPYDPKRAVTMLELLKIAHNMSLLQSDAPHDDVGLLLWLESSVLAGIHDRSKTGAWVLLSFRVVLQKAQESTGLARCLAYTQLASLASQYQPRDAGMWEGLLRDLIDRHVGLSTDLLGQASLAHLAFTTQRPSNLCGSISDAVYNAFMMKSITMVSSIQTILLEIEKGLGILDAVCANVAGTTLIAMMTDVEEIVFAQAFNTGWVCSVLGLTLSMNGKDLQVSWGDADSITVPAQKDQALHKYVHQVHAREARRVKIAEKTKIGNAFLQHALNFEP</sequence>
<feature type="compositionally biased region" description="Polar residues" evidence="1">
    <location>
        <begin position="1"/>
        <end position="14"/>
    </location>
</feature>
<organism evidence="2 3">
    <name type="scientific">Aureobasidium melanogenum</name>
    <name type="common">Aureobasidium pullulans var. melanogenum</name>
    <dbReference type="NCBI Taxonomy" id="46634"/>
    <lineage>
        <taxon>Eukaryota</taxon>
        <taxon>Fungi</taxon>
        <taxon>Dikarya</taxon>
        <taxon>Ascomycota</taxon>
        <taxon>Pezizomycotina</taxon>
        <taxon>Dothideomycetes</taxon>
        <taxon>Dothideomycetidae</taxon>
        <taxon>Dothideales</taxon>
        <taxon>Saccotheciaceae</taxon>
        <taxon>Aureobasidium</taxon>
    </lineage>
</organism>
<feature type="region of interest" description="Disordered" evidence="1">
    <location>
        <begin position="1"/>
        <end position="21"/>
    </location>
</feature>
<dbReference type="AlphaFoldDB" id="A0A9P8G9M0"/>
<evidence type="ECO:0000313" key="2">
    <source>
        <dbReference type="EMBL" id="KAH0210525.1"/>
    </source>
</evidence>
<dbReference type="OrthoDB" id="3884562at2759"/>
<proteinExistence type="predicted"/>
<gene>
    <name evidence="2" type="ORF">KCV03_g10013</name>
</gene>
<reference evidence="2" key="1">
    <citation type="journal article" date="2021" name="J Fungi (Basel)">
        <title>Virulence traits and population genomics of the black yeast Aureobasidium melanogenum.</title>
        <authorList>
            <person name="Cernosa A."/>
            <person name="Sun X."/>
            <person name="Gostincar C."/>
            <person name="Fang C."/>
            <person name="Gunde-Cimerman N."/>
            <person name="Song Z."/>
        </authorList>
    </citation>
    <scope>NUCLEOTIDE SEQUENCE</scope>
    <source>
        <strain evidence="2">EXF-8016</strain>
    </source>
</reference>
<dbReference type="EMBL" id="JAHFYH010000165">
    <property type="protein sequence ID" value="KAH0210525.1"/>
    <property type="molecule type" value="Genomic_DNA"/>
</dbReference>
<accession>A0A9P8G9M0</accession>
<dbReference type="SUPFAM" id="SSF57997">
    <property type="entry name" value="Tropomyosin"/>
    <property type="match status" value="1"/>
</dbReference>
<evidence type="ECO:0000313" key="3">
    <source>
        <dbReference type="Proteomes" id="UP000767238"/>
    </source>
</evidence>
<feature type="non-terminal residue" evidence="2">
    <location>
        <position position="425"/>
    </location>
</feature>
<protein>
    <submittedName>
        <fullName evidence="2">Uncharacterized protein</fullName>
    </submittedName>
</protein>
<evidence type="ECO:0000256" key="1">
    <source>
        <dbReference type="SAM" id="MobiDB-lite"/>
    </source>
</evidence>
<reference evidence="2" key="2">
    <citation type="submission" date="2021-08" db="EMBL/GenBank/DDBJ databases">
        <authorList>
            <person name="Gostincar C."/>
            <person name="Sun X."/>
            <person name="Song Z."/>
            <person name="Gunde-Cimerman N."/>
        </authorList>
    </citation>
    <scope>NUCLEOTIDE SEQUENCE</scope>
    <source>
        <strain evidence="2">EXF-8016</strain>
    </source>
</reference>
<comment type="caution">
    <text evidence="2">The sequence shown here is derived from an EMBL/GenBank/DDBJ whole genome shotgun (WGS) entry which is preliminary data.</text>
</comment>